<evidence type="ECO:0000313" key="3">
    <source>
        <dbReference type="EMBL" id="MBP3967271.1"/>
    </source>
</evidence>
<feature type="compositionally biased region" description="Basic and acidic residues" evidence="1">
    <location>
        <begin position="47"/>
        <end position="56"/>
    </location>
</feature>
<evidence type="ECO:0000256" key="2">
    <source>
        <dbReference type="SAM" id="SignalP"/>
    </source>
</evidence>
<dbReference type="PROSITE" id="PS51257">
    <property type="entry name" value="PROKAR_LIPOPROTEIN"/>
    <property type="match status" value="1"/>
</dbReference>
<dbReference type="InterPro" id="IPR050490">
    <property type="entry name" value="Bact_solute-bd_prot1"/>
</dbReference>
<reference evidence="3 4" key="1">
    <citation type="submission" date="2021-04" db="EMBL/GenBank/DDBJ databases">
        <title>Paenibacillus sp. DLE-14 whole genome sequence.</title>
        <authorList>
            <person name="Ham Y.J."/>
        </authorList>
    </citation>
    <scope>NUCLEOTIDE SEQUENCE [LARGE SCALE GENOMIC DNA]</scope>
    <source>
        <strain evidence="3 4">DLE-14</strain>
    </source>
</reference>
<comment type="caution">
    <text evidence="3">The sequence shown here is derived from an EMBL/GenBank/DDBJ whole genome shotgun (WGS) entry which is preliminary data.</text>
</comment>
<dbReference type="PANTHER" id="PTHR43649">
    <property type="entry name" value="ARABINOSE-BINDING PROTEIN-RELATED"/>
    <property type="match status" value="1"/>
</dbReference>
<dbReference type="SUPFAM" id="SSF53850">
    <property type="entry name" value="Periplasmic binding protein-like II"/>
    <property type="match status" value="1"/>
</dbReference>
<dbReference type="Pfam" id="PF01547">
    <property type="entry name" value="SBP_bac_1"/>
    <property type="match status" value="1"/>
</dbReference>
<dbReference type="Proteomes" id="UP000673394">
    <property type="component" value="Unassembled WGS sequence"/>
</dbReference>
<protein>
    <submittedName>
        <fullName evidence="3">Extracellular solute-binding protein</fullName>
    </submittedName>
</protein>
<dbReference type="Gene3D" id="3.40.190.10">
    <property type="entry name" value="Periplasmic binding protein-like II"/>
    <property type="match status" value="2"/>
</dbReference>
<keyword evidence="4" id="KW-1185">Reference proteome</keyword>
<sequence length="584" mass="66473">MSRLNVRKTLGLMLSLVMVLIVVSGCSGNDNNNAGSTSSQQPTEMKGTAHSDEATSKGDMSSLPEAEFSVLVANPDMQIPVEDAPIVKQVYDKTKVRLSIEVPPSNVDEKLNILLASGEYPDVVMIGSPMIAQKFIDGGHVIPLDDLINEYGGQIKKNLGDDFNKLRAKDGKVYHLPSGYMIPGSELFLEAGNSFQFLTNVLENKGWYIPKTFEDVYELLKEVKEKYPKYVPMSLALGDENFFKTLVDTLAGAEGARVDGDSLWTDDNKLIYKYKDERIRSAIQWLNRLYQEGLLDKESPIQNKDALKAKLASEKVFSTIGHWFDTMYEANSIFTQDEKNFRFKYFLPKANESVKKPTYISYSSNYNYGFYVTKKMKDPARFMQFVNWLNTPEGHLAQYGVFNLEGKDIDGYDYFVFDEDGQKVFKSTQSQINGWQSDEQFAAKRGLNFYGMFTFGLGVKTPGYPYQFSKQELDFSNWWDKEQKRANEGFGESGTAWIEEAKNNSWESTEISGLNVEPDTEESSIITKVNQEAYNNIVKLIISDSDDDFNKGYDAFLAKLEKMNVGKWEAKMNDMYIERKKMWE</sequence>
<accession>A0ABS5CN49</accession>
<organism evidence="3 4">
    <name type="scientific">Paenibacillus lignilyticus</name>
    <dbReference type="NCBI Taxonomy" id="1172615"/>
    <lineage>
        <taxon>Bacteria</taxon>
        <taxon>Bacillati</taxon>
        <taxon>Bacillota</taxon>
        <taxon>Bacilli</taxon>
        <taxon>Bacillales</taxon>
        <taxon>Paenibacillaceae</taxon>
        <taxon>Paenibacillus</taxon>
    </lineage>
</organism>
<dbReference type="EMBL" id="JAGKSP010000037">
    <property type="protein sequence ID" value="MBP3967271.1"/>
    <property type="molecule type" value="Genomic_DNA"/>
</dbReference>
<dbReference type="RefSeq" id="WP_210664375.1">
    <property type="nucleotide sequence ID" value="NZ_JAGKSP010000037.1"/>
</dbReference>
<dbReference type="InterPro" id="IPR006059">
    <property type="entry name" value="SBP"/>
</dbReference>
<dbReference type="PANTHER" id="PTHR43649:SF12">
    <property type="entry name" value="DIACETYLCHITOBIOSE BINDING PROTEIN DASA"/>
    <property type="match status" value="1"/>
</dbReference>
<feature type="compositionally biased region" description="Polar residues" evidence="1">
    <location>
        <begin position="32"/>
        <end position="43"/>
    </location>
</feature>
<proteinExistence type="predicted"/>
<feature type="chain" id="PRO_5046464757" evidence="2">
    <location>
        <begin position="30"/>
        <end position="584"/>
    </location>
</feature>
<evidence type="ECO:0000256" key="1">
    <source>
        <dbReference type="SAM" id="MobiDB-lite"/>
    </source>
</evidence>
<feature type="signal peptide" evidence="2">
    <location>
        <begin position="1"/>
        <end position="29"/>
    </location>
</feature>
<feature type="region of interest" description="Disordered" evidence="1">
    <location>
        <begin position="32"/>
        <end position="60"/>
    </location>
</feature>
<keyword evidence="2" id="KW-0732">Signal</keyword>
<evidence type="ECO:0000313" key="4">
    <source>
        <dbReference type="Proteomes" id="UP000673394"/>
    </source>
</evidence>
<name>A0ABS5CN49_9BACL</name>
<gene>
    <name evidence="3" type="ORF">I8J30_31835</name>
</gene>